<dbReference type="STRING" id="1212765.MHLP_02560"/>
<gene>
    <name evidence="3 4" type="primary">rpsP</name>
    <name evidence="4" type="ordered locus">MHLP_02560</name>
</gene>
<dbReference type="Pfam" id="PF00886">
    <property type="entry name" value="Ribosomal_S16"/>
    <property type="match status" value="1"/>
</dbReference>
<evidence type="ECO:0000313" key="5">
    <source>
        <dbReference type="Proteomes" id="UP000006502"/>
    </source>
</evidence>
<dbReference type="GO" id="GO:0006412">
    <property type="term" value="P:translation"/>
    <property type="evidence" value="ECO:0007669"/>
    <property type="project" value="UniProtKB-UniRule"/>
</dbReference>
<dbReference type="KEGG" id="mhl:MHLP_02560"/>
<evidence type="ECO:0000313" key="4">
    <source>
        <dbReference type="EMBL" id="AFO52092.1"/>
    </source>
</evidence>
<dbReference type="PANTHER" id="PTHR12919:SF20">
    <property type="entry name" value="SMALL RIBOSOMAL SUBUNIT PROTEIN BS16M"/>
    <property type="match status" value="1"/>
</dbReference>
<dbReference type="InterPro" id="IPR000307">
    <property type="entry name" value="Ribosomal_bS16"/>
</dbReference>
<reference evidence="5" key="2">
    <citation type="submission" date="2012-07" db="EMBL/GenBank/DDBJ databases">
        <title>Complete genome sequence of 'Candidatus Mycoplasma haemolamae'.</title>
        <authorList>
            <person name="Guimaraes A.M.S."/>
            <person name="Toth B."/>
            <person name="Santos A.P."/>
            <person name="Nascimento N.C."/>
            <person name="Sojka J.E."/>
            <person name="Messick J.B."/>
        </authorList>
    </citation>
    <scope>NUCLEOTIDE SEQUENCE [LARGE SCALE GENOMIC DNA]</scope>
    <source>
        <strain evidence="5">Purdue</strain>
    </source>
</reference>
<dbReference type="GO" id="GO:0003735">
    <property type="term" value="F:structural constituent of ribosome"/>
    <property type="evidence" value="ECO:0007669"/>
    <property type="project" value="InterPro"/>
</dbReference>
<dbReference type="Proteomes" id="UP000006502">
    <property type="component" value="Chromosome"/>
</dbReference>
<dbReference type="HOGENOM" id="CLU_100590_5_1_14"/>
<reference evidence="4 5" key="1">
    <citation type="journal article" date="2012" name="J. Bacteriol.">
        <title>Genome Sequence of "Candidatus Mycoplasma haemolamae" Strain Purdue, a Red Blood Cell Pathogen of Alpacas (Vicugna pacos) and Llamas (Lama glama).</title>
        <authorList>
            <person name="Guimaraes A.M."/>
            <person name="Toth B."/>
            <person name="Santos A.P."/>
            <person name="do Nascimento N.C."/>
            <person name="Kritchevsky J.E."/>
            <person name="Messick J.B."/>
        </authorList>
    </citation>
    <scope>NUCLEOTIDE SEQUENCE [LARGE SCALE GENOMIC DNA]</scope>
    <source>
        <strain evidence="4 5">Purdue</strain>
    </source>
</reference>
<dbReference type="HAMAP" id="MF_00385">
    <property type="entry name" value="Ribosomal_bS16"/>
    <property type="match status" value="1"/>
</dbReference>
<sequence>MRIRLKRMGKAHDPFYRIVAMDSRRQRDSAELSTLGHYNPRHGHFQLNVNLYEEFLKKGAQPTKNLLALIKAQPKQSNF</sequence>
<keyword evidence="1 3" id="KW-0689">Ribosomal protein</keyword>
<evidence type="ECO:0000256" key="2">
    <source>
        <dbReference type="ARBA" id="ARBA00023274"/>
    </source>
</evidence>
<keyword evidence="5" id="KW-1185">Reference proteome</keyword>
<protein>
    <recommendedName>
        <fullName evidence="3">Small ribosomal subunit protein bS16</fullName>
    </recommendedName>
</protein>
<name>I7C6F6_MYCHA</name>
<proteinExistence type="inferred from homology"/>
<keyword evidence="2 3" id="KW-0687">Ribonucleoprotein</keyword>
<dbReference type="InterPro" id="IPR023803">
    <property type="entry name" value="Ribosomal_bS16_dom_sf"/>
</dbReference>
<dbReference type="PATRIC" id="fig|1212765.3.peg.579"/>
<organism evidence="4 5">
    <name type="scientific">Mycoplasma haematolamae (strain Purdue)</name>
    <dbReference type="NCBI Taxonomy" id="1212765"/>
    <lineage>
        <taxon>Bacteria</taxon>
        <taxon>Bacillati</taxon>
        <taxon>Mycoplasmatota</taxon>
        <taxon>Mollicutes</taxon>
        <taxon>Mycoplasmataceae</taxon>
        <taxon>Mycoplasma</taxon>
    </lineage>
</organism>
<dbReference type="EMBL" id="CP003731">
    <property type="protein sequence ID" value="AFO52092.1"/>
    <property type="molecule type" value="Genomic_DNA"/>
</dbReference>
<evidence type="ECO:0000256" key="3">
    <source>
        <dbReference type="HAMAP-Rule" id="MF_00385"/>
    </source>
</evidence>
<evidence type="ECO:0000256" key="1">
    <source>
        <dbReference type="ARBA" id="ARBA00022980"/>
    </source>
</evidence>
<dbReference type="NCBIfam" id="TIGR00002">
    <property type="entry name" value="S16"/>
    <property type="match status" value="1"/>
</dbReference>
<dbReference type="PROSITE" id="PS00732">
    <property type="entry name" value="RIBOSOMAL_S16"/>
    <property type="match status" value="1"/>
</dbReference>
<dbReference type="Gene3D" id="3.30.1320.10">
    <property type="match status" value="1"/>
</dbReference>
<dbReference type="SUPFAM" id="SSF54565">
    <property type="entry name" value="Ribosomal protein S16"/>
    <property type="match status" value="1"/>
</dbReference>
<dbReference type="InterPro" id="IPR020592">
    <property type="entry name" value="Ribosomal_bS16_CS"/>
</dbReference>
<dbReference type="AlphaFoldDB" id="I7C6F6"/>
<dbReference type="GO" id="GO:0005737">
    <property type="term" value="C:cytoplasm"/>
    <property type="evidence" value="ECO:0007669"/>
    <property type="project" value="UniProtKB-ARBA"/>
</dbReference>
<comment type="similarity">
    <text evidence="3">Belongs to the bacterial ribosomal protein bS16 family.</text>
</comment>
<dbReference type="PANTHER" id="PTHR12919">
    <property type="entry name" value="30S RIBOSOMAL PROTEIN S16"/>
    <property type="match status" value="1"/>
</dbReference>
<accession>I7C6F6</accession>
<dbReference type="GO" id="GO:0015935">
    <property type="term" value="C:small ribosomal subunit"/>
    <property type="evidence" value="ECO:0007669"/>
    <property type="project" value="TreeGrafter"/>
</dbReference>